<feature type="domain" description="N-acetyltransferase" evidence="1">
    <location>
        <begin position="1"/>
        <end position="147"/>
    </location>
</feature>
<name>A0AAU2VTX9_9ACTN</name>
<dbReference type="AlphaFoldDB" id="A0AAU2VTX9"/>
<proteinExistence type="predicted"/>
<reference evidence="2" key="1">
    <citation type="submission" date="2022-10" db="EMBL/GenBank/DDBJ databases">
        <title>The complete genomes of actinobacterial strains from the NBC collection.</title>
        <authorList>
            <person name="Joergensen T.S."/>
            <person name="Alvarez Arevalo M."/>
            <person name="Sterndorff E.B."/>
            <person name="Faurdal D."/>
            <person name="Vuksanovic O."/>
            <person name="Mourched A.-S."/>
            <person name="Charusanti P."/>
            <person name="Shaw S."/>
            <person name="Blin K."/>
            <person name="Weber T."/>
        </authorList>
    </citation>
    <scope>NUCLEOTIDE SEQUENCE</scope>
    <source>
        <strain evidence="2">NBC_00008</strain>
    </source>
</reference>
<dbReference type="SUPFAM" id="SSF55729">
    <property type="entry name" value="Acyl-CoA N-acyltransferases (Nat)"/>
    <property type="match status" value="1"/>
</dbReference>
<sequence>MFRLETEVDRERRQLLSRRLREENTAGSPEIRALRGGPAARELPLEVWALDAHGQVAAGLTGRTWAHWLHVDLLWVDPGQRGHGLGSRLLAEAERVARTDRDCTRSRLETWDFQAPDFYRKRGYEVTGRVEDYPPGVTEFTLTKRLGGPAAG</sequence>
<dbReference type="GO" id="GO:0016747">
    <property type="term" value="F:acyltransferase activity, transferring groups other than amino-acyl groups"/>
    <property type="evidence" value="ECO:0007669"/>
    <property type="project" value="InterPro"/>
</dbReference>
<dbReference type="Gene3D" id="3.40.630.30">
    <property type="match status" value="1"/>
</dbReference>
<dbReference type="EMBL" id="CP108313">
    <property type="protein sequence ID" value="WTW70971.1"/>
    <property type="molecule type" value="Genomic_DNA"/>
</dbReference>
<dbReference type="PROSITE" id="PS51186">
    <property type="entry name" value="GNAT"/>
    <property type="match status" value="1"/>
</dbReference>
<evidence type="ECO:0000313" key="2">
    <source>
        <dbReference type="EMBL" id="WTW70971.1"/>
    </source>
</evidence>
<organism evidence="2">
    <name type="scientific">Streptomyces sp. NBC_00008</name>
    <dbReference type="NCBI Taxonomy" id="2903610"/>
    <lineage>
        <taxon>Bacteria</taxon>
        <taxon>Bacillati</taxon>
        <taxon>Actinomycetota</taxon>
        <taxon>Actinomycetes</taxon>
        <taxon>Kitasatosporales</taxon>
        <taxon>Streptomycetaceae</taxon>
        <taxon>Streptomyces</taxon>
    </lineage>
</organism>
<dbReference type="InterPro" id="IPR000182">
    <property type="entry name" value="GNAT_dom"/>
</dbReference>
<dbReference type="InterPro" id="IPR016181">
    <property type="entry name" value="Acyl_CoA_acyltransferase"/>
</dbReference>
<gene>
    <name evidence="2" type="ORF">OG398_23235</name>
</gene>
<dbReference type="Pfam" id="PF00583">
    <property type="entry name" value="Acetyltransf_1"/>
    <property type="match status" value="1"/>
</dbReference>
<evidence type="ECO:0000259" key="1">
    <source>
        <dbReference type="PROSITE" id="PS51186"/>
    </source>
</evidence>
<dbReference type="CDD" id="cd04301">
    <property type="entry name" value="NAT_SF"/>
    <property type="match status" value="1"/>
</dbReference>
<protein>
    <submittedName>
        <fullName evidence="2">GNAT family N-acetyltransferase</fullName>
    </submittedName>
</protein>
<accession>A0AAU2VTX9</accession>